<dbReference type="SUPFAM" id="SSF56784">
    <property type="entry name" value="HAD-like"/>
    <property type="match status" value="1"/>
</dbReference>
<organism evidence="1 2">
    <name type="scientific">Georgenia alba</name>
    <dbReference type="NCBI Taxonomy" id="2233858"/>
    <lineage>
        <taxon>Bacteria</taxon>
        <taxon>Bacillati</taxon>
        <taxon>Actinomycetota</taxon>
        <taxon>Actinomycetes</taxon>
        <taxon>Micrococcales</taxon>
        <taxon>Bogoriellaceae</taxon>
        <taxon>Georgenia</taxon>
    </lineage>
</organism>
<keyword evidence="1" id="KW-0378">Hydrolase</keyword>
<accession>A0ABW2Q9K0</accession>
<dbReference type="PANTHER" id="PTHR43611:SF3">
    <property type="entry name" value="FLAVIN MONONUCLEOTIDE HYDROLASE 1, CHLOROPLATIC"/>
    <property type="match status" value="1"/>
</dbReference>
<sequence length="212" mass="21971">MTSGGYDTVVLDLGNVLVGWDPARALTEEMTPQEWERFAEAADFRSLNLAADAGMPIADVAARAAALDPAHGRTLSRYFANFAATLTGPVPGTTAVVEELAAAGIRLLGLTNWSAETFHHAAGAAPVIDLLEGVVVSGREGVAKPDPAVFRIVLERYGVEASRAVFVDDSPANVAGAEAVGLTALRFTDAATLRADLHGLGLLGPGLHGRTS</sequence>
<dbReference type="CDD" id="cd02603">
    <property type="entry name" value="HAD_sEH-N_like"/>
    <property type="match status" value="1"/>
</dbReference>
<dbReference type="GO" id="GO:0016787">
    <property type="term" value="F:hydrolase activity"/>
    <property type="evidence" value="ECO:0007669"/>
    <property type="project" value="UniProtKB-KW"/>
</dbReference>
<evidence type="ECO:0000313" key="2">
    <source>
        <dbReference type="Proteomes" id="UP001596455"/>
    </source>
</evidence>
<dbReference type="RefSeq" id="WP_382395308.1">
    <property type="nucleotide sequence ID" value="NZ_JBHTCQ010000002.1"/>
</dbReference>
<dbReference type="InterPro" id="IPR006439">
    <property type="entry name" value="HAD-SF_hydro_IA"/>
</dbReference>
<name>A0ABW2Q9K0_9MICO</name>
<dbReference type="Pfam" id="PF00702">
    <property type="entry name" value="Hydrolase"/>
    <property type="match status" value="1"/>
</dbReference>
<protein>
    <submittedName>
        <fullName evidence="1">HAD family hydrolase</fullName>
    </submittedName>
</protein>
<dbReference type="PANTHER" id="PTHR43611">
    <property type="entry name" value="ALPHA-D-GLUCOSE 1-PHOSPHATE PHOSPHATASE"/>
    <property type="match status" value="1"/>
</dbReference>
<keyword evidence="2" id="KW-1185">Reference proteome</keyword>
<evidence type="ECO:0000313" key="1">
    <source>
        <dbReference type="EMBL" id="MFC7406190.1"/>
    </source>
</evidence>
<dbReference type="NCBIfam" id="TIGR01509">
    <property type="entry name" value="HAD-SF-IA-v3"/>
    <property type="match status" value="1"/>
</dbReference>
<dbReference type="EMBL" id="JBHTCQ010000002">
    <property type="protein sequence ID" value="MFC7406190.1"/>
    <property type="molecule type" value="Genomic_DNA"/>
</dbReference>
<dbReference type="InterPro" id="IPR023214">
    <property type="entry name" value="HAD_sf"/>
</dbReference>
<dbReference type="PRINTS" id="PR00413">
    <property type="entry name" value="HADHALOGNASE"/>
</dbReference>
<gene>
    <name evidence="1" type="ORF">ACFQQL_13810</name>
</gene>
<dbReference type="Gene3D" id="3.40.50.1000">
    <property type="entry name" value="HAD superfamily/HAD-like"/>
    <property type="match status" value="1"/>
</dbReference>
<proteinExistence type="predicted"/>
<comment type="caution">
    <text evidence="1">The sequence shown here is derived from an EMBL/GenBank/DDBJ whole genome shotgun (WGS) entry which is preliminary data.</text>
</comment>
<dbReference type="Proteomes" id="UP001596455">
    <property type="component" value="Unassembled WGS sequence"/>
</dbReference>
<dbReference type="InterPro" id="IPR036412">
    <property type="entry name" value="HAD-like_sf"/>
</dbReference>
<reference evidence="2" key="1">
    <citation type="journal article" date="2019" name="Int. J. Syst. Evol. Microbiol.">
        <title>The Global Catalogue of Microorganisms (GCM) 10K type strain sequencing project: providing services to taxonomists for standard genome sequencing and annotation.</title>
        <authorList>
            <consortium name="The Broad Institute Genomics Platform"/>
            <consortium name="The Broad Institute Genome Sequencing Center for Infectious Disease"/>
            <person name="Wu L."/>
            <person name="Ma J."/>
        </authorList>
    </citation>
    <scope>NUCLEOTIDE SEQUENCE [LARGE SCALE GENOMIC DNA]</scope>
    <source>
        <strain evidence="2">JCM 1490</strain>
    </source>
</reference>